<gene>
    <name evidence="2" type="ORF">E2562_025506</name>
</gene>
<evidence type="ECO:0000313" key="3">
    <source>
        <dbReference type="Proteomes" id="UP000479710"/>
    </source>
</evidence>
<reference evidence="2 3" key="1">
    <citation type="submission" date="2019-11" db="EMBL/GenBank/DDBJ databases">
        <title>Whole genome sequence of Oryza granulata.</title>
        <authorList>
            <person name="Li W."/>
        </authorList>
    </citation>
    <scope>NUCLEOTIDE SEQUENCE [LARGE SCALE GENOMIC DNA]</scope>
    <source>
        <strain evidence="3">cv. Menghai</strain>
        <tissue evidence="2">Leaf</tissue>
    </source>
</reference>
<sequence>MGNLEGYWRGDQGDDDGVQVWLGMVVGVWSGVDKLVVVSWSHSGGSHGTAAFPTNLDTNEDGVSENGNGV</sequence>
<accession>A0A6G1C8Q3</accession>
<keyword evidence="3" id="KW-1185">Reference proteome</keyword>
<dbReference type="Proteomes" id="UP000479710">
    <property type="component" value="Unassembled WGS sequence"/>
</dbReference>
<dbReference type="AlphaFoldDB" id="A0A6G1C8Q3"/>
<name>A0A6G1C8Q3_9ORYZ</name>
<proteinExistence type="predicted"/>
<feature type="region of interest" description="Disordered" evidence="1">
    <location>
        <begin position="44"/>
        <end position="70"/>
    </location>
</feature>
<comment type="caution">
    <text evidence="2">The sequence shown here is derived from an EMBL/GenBank/DDBJ whole genome shotgun (WGS) entry which is preliminary data.</text>
</comment>
<dbReference type="EMBL" id="SPHZ02000010">
    <property type="protein sequence ID" value="KAF0896569.1"/>
    <property type="molecule type" value="Genomic_DNA"/>
</dbReference>
<organism evidence="2 3">
    <name type="scientific">Oryza meyeriana var. granulata</name>
    <dbReference type="NCBI Taxonomy" id="110450"/>
    <lineage>
        <taxon>Eukaryota</taxon>
        <taxon>Viridiplantae</taxon>
        <taxon>Streptophyta</taxon>
        <taxon>Embryophyta</taxon>
        <taxon>Tracheophyta</taxon>
        <taxon>Spermatophyta</taxon>
        <taxon>Magnoliopsida</taxon>
        <taxon>Liliopsida</taxon>
        <taxon>Poales</taxon>
        <taxon>Poaceae</taxon>
        <taxon>BOP clade</taxon>
        <taxon>Oryzoideae</taxon>
        <taxon>Oryzeae</taxon>
        <taxon>Oryzinae</taxon>
        <taxon>Oryza</taxon>
        <taxon>Oryza meyeriana</taxon>
    </lineage>
</organism>
<evidence type="ECO:0000256" key="1">
    <source>
        <dbReference type="SAM" id="MobiDB-lite"/>
    </source>
</evidence>
<evidence type="ECO:0000313" key="2">
    <source>
        <dbReference type="EMBL" id="KAF0896569.1"/>
    </source>
</evidence>
<protein>
    <submittedName>
        <fullName evidence="2">Uncharacterized protein</fullName>
    </submittedName>
</protein>